<keyword evidence="3" id="KW-1185">Reference proteome</keyword>
<organism evidence="2 3">
    <name type="scientific">Microthlaspi erraticum</name>
    <dbReference type="NCBI Taxonomy" id="1685480"/>
    <lineage>
        <taxon>Eukaryota</taxon>
        <taxon>Viridiplantae</taxon>
        <taxon>Streptophyta</taxon>
        <taxon>Embryophyta</taxon>
        <taxon>Tracheophyta</taxon>
        <taxon>Spermatophyta</taxon>
        <taxon>Magnoliopsida</taxon>
        <taxon>eudicotyledons</taxon>
        <taxon>Gunneridae</taxon>
        <taxon>Pentapetalae</taxon>
        <taxon>rosids</taxon>
        <taxon>malvids</taxon>
        <taxon>Brassicales</taxon>
        <taxon>Brassicaceae</taxon>
        <taxon>Coluteocarpeae</taxon>
        <taxon>Microthlaspi</taxon>
    </lineage>
</organism>
<dbReference type="EMBL" id="CACVBM020001070">
    <property type="protein sequence ID" value="CAA7028577.1"/>
    <property type="molecule type" value="Genomic_DNA"/>
</dbReference>
<keyword evidence="1" id="KW-0812">Transmembrane</keyword>
<evidence type="ECO:0000256" key="1">
    <source>
        <dbReference type="SAM" id="Phobius"/>
    </source>
</evidence>
<sequence length="365" mass="39710">MCEIQSLVVRPLNTTIICCALATLVVLGNYYLYSSHRCRDQYTFLDLCARIAKSGNFSGTPRRPFLPSSRQPLCSPPLIPLVSIQQRCISLTGLDEIRLFFITSQTLCLLVTFDPFYVGEVSLNGVIFVLSRHSATSAMAGKSRSGKCSLISPSPHAAVVSFLSAKLIWAWPTKPHLGCRFSTLIGPYPSFVVVSCASVASPPLGCIRGTFAGIFSAFFVCEMFNIPPSSLGKERSFPSSFFHRKRISPPYPLFCIGVISSGSFPGNLTNLSTVLSPCVSSCTEPEEAARFISTNPGGEDCVSTSQCKVTKFRHSGSAMKVILTHPNFVPDPLSSYLEDSYASSSIFLLLFVLVNEDVTFPPFVT</sequence>
<feature type="transmembrane region" description="Helical" evidence="1">
    <location>
        <begin position="12"/>
        <end position="33"/>
    </location>
</feature>
<name>A0A6D2ILU4_9BRAS</name>
<evidence type="ECO:0000313" key="3">
    <source>
        <dbReference type="Proteomes" id="UP000467841"/>
    </source>
</evidence>
<gene>
    <name evidence="2" type="ORF">MERR_LOCUS15812</name>
</gene>
<comment type="caution">
    <text evidence="2">The sequence shown here is derived from an EMBL/GenBank/DDBJ whole genome shotgun (WGS) entry which is preliminary data.</text>
</comment>
<proteinExistence type="predicted"/>
<accession>A0A6D2ILU4</accession>
<keyword evidence="1" id="KW-1133">Transmembrane helix</keyword>
<reference evidence="2" key="1">
    <citation type="submission" date="2020-01" db="EMBL/GenBank/DDBJ databases">
        <authorList>
            <person name="Mishra B."/>
        </authorList>
    </citation>
    <scope>NUCLEOTIDE SEQUENCE [LARGE SCALE GENOMIC DNA]</scope>
</reference>
<dbReference type="AlphaFoldDB" id="A0A6D2ILU4"/>
<protein>
    <submittedName>
        <fullName evidence="2">Uncharacterized protein</fullName>
    </submittedName>
</protein>
<evidence type="ECO:0000313" key="2">
    <source>
        <dbReference type="EMBL" id="CAA7028577.1"/>
    </source>
</evidence>
<dbReference type="Proteomes" id="UP000467841">
    <property type="component" value="Unassembled WGS sequence"/>
</dbReference>
<keyword evidence="1" id="KW-0472">Membrane</keyword>